<dbReference type="GO" id="GO:0005525">
    <property type="term" value="F:GTP binding"/>
    <property type="evidence" value="ECO:0007669"/>
    <property type="project" value="InterPro"/>
</dbReference>
<sequence>MISALKKKFGSIPAEAGTPCQPARTPAGVAPINASLQKKFARGVHFNMKIVIRGDRSTGKTALWQRLQGNNFVEDYDPTEEIQVASIMWNYRTRDDIIKVDVWDVVDQSRKRKSRTDGLKLSTEANPTSAPSPELDEAVCDASFVDVYKNANAVILMFDMTKNWTWDYIVKEIKNVPGNVPVCVVANHRDMGHHRQVTEDTCRTFIDNFHRSNTPAGRSPAARETLQRQLELNSHDIEACFDELDIYEETEEACYDKFIDTLSNKRRVVADRNAPPPTYVGAPVASNGRSANSTASPQPVVRESAAVEAKEFSGNCKSTRPEAPVVQVRPTCNSSDDETGKNGMVATFEEDFYSDDEVQMKLNSFRRESSVTTPTLPQPVMVANDPALEDWFTTQEEKPSSVVKPVPAFDDDSDSDTHGNPLVATVPVNDSDTSEDEPPTFKSSFPSTAEKPTKREVNASPRVEKKSKSSDDKKPKKKTKKSAESKKSSKKSLLEQDRSEPVVDEYDAL</sequence>
<dbReference type="GO" id="GO:0003924">
    <property type="term" value="F:GTPase activity"/>
    <property type="evidence" value="ECO:0007669"/>
    <property type="project" value="InterPro"/>
</dbReference>
<dbReference type="AlphaFoldDB" id="A0A4U5ND00"/>
<dbReference type="InterPro" id="IPR001806">
    <property type="entry name" value="Small_GTPase"/>
</dbReference>
<dbReference type="GO" id="GO:0005634">
    <property type="term" value="C:nucleus"/>
    <property type="evidence" value="ECO:0007669"/>
    <property type="project" value="TreeGrafter"/>
</dbReference>
<feature type="region of interest" description="Disordered" evidence="1">
    <location>
        <begin position="271"/>
        <end position="301"/>
    </location>
</feature>
<feature type="region of interest" description="Disordered" evidence="1">
    <location>
        <begin position="114"/>
        <end position="134"/>
    </location>
</feature>
<accession>A0A4U5ND00</accession>
<feature type="region of interest" description="Disordered" evidence="1">
    <location>
        <begin position="394"/>
        <end position="509"/>
    </location>
</feature>
<comment type="caution">
    <text evidence="2">The sequence shown here is derived from an EMBL/GenBank/DDBJ whole genome shotgun (WGS) entry which is preliminary data.</text>
</comment>
<evidence type="ECO:0000313" key="2">
    <source>
        <dbReference type="EMBL" id="TKR80817.1"/>
    </source>
</evidence>
<dbReference type="SUPFAM" id="SSF52540">
    <property type="entry name" value="P-loop containing nucleoside triphosphate hydrolases"/>
    <property type="match status" value="1"/>
</dbReference>
<proteinExistence type="predicted"/>
<dbReference type="SMART" id="SM00175">
    <property type="entry name" value="RAB"/>
    <property type="match status" value="1"/>
</dbReference>
<protein>
    <recommendedName>
        <fullName evidence="4">Rab-like protein 6</fullName>
    </recommendedName>
</protein>
<organism evidence="2 3">
    <name type="scientific">Steinernema carpocapsae</name>
    <name type="common">Entomopathogenic nematode</name>
    <dbReference type="NCBI Taxonomy" id="34508"/>
    <lineage>
        <taxon>Eukaryota</taxon>
        <taxon>Metazoa</taxon>
        <taxon>Ecdysozoa</taxon>
        <taxon>Nematoda</taxon>
        <taxon>Chromadorea</taxon>
        <taxon>Rhabditida</taxon>
        <taxon>Tylenchina</taxon>
        <taxon>Panagrolaimomorpha</taxon>
        <taxon>Strongyloidoidea</taxon>
        <taxon>Steinernematidae</taxon>
        <taxon>Steinernema</taxon>
    </lineage>
</organism>
<dbReference type="InterPro" id="IPR027417">
    <property type="entry name" value="P-loop_NTPase"/>
</dbReference>
<reference evidence="2 3" key="1">
    <citation type="journal article" date="2015" name="Genome Biol.">
        <title>Comparative genomics of Steinernema reveals deeply conserved gene regulatory networks.</title>
        <authorList>
            <person name="Dillman A.R."/>
            <person name="Macchietto M."/>
            <person name="Porter C.F."/>
            <person name="Rogers A."/>
            <person name="Williams B."/>
            <person name="Antoshechkin I."/>
            <person name="Lee M.M."/>
            <person name="Goodwin Z."/>
            <person name="Lu X."/>
            <person name="Lewis E.E."/>
            <person name="Goodrich-Blair H."/>
            <person name="Stock S.P."/>
            <person name="Adams B.J."/>
            <person name="Sternberg P.W."/>
            <person name="Mortazavi A."/>
        </authorList>
    </citation>
    <scope>NUCLEOTIDE SEQUENCE [LARGE SCALE GENOMIC DNA]</scope>
    <source>
        <strain evidence="2 3">ALL</strain>
    </source>
</reference>
<evidence type="ECO:0000256" key="1">
    <source>
        <dbReference type="SAM" id="MobiDB-lite"/>
    </source>
</evidence>
<dbReference type="Proteomes" id="UP000298663">
    <property type="component" value="Unassembled WGS sequence"/>
</dbReference>
<keyword evidence="3" id="KW-1185">Reference proteome</keyword>
<dbReference type="STRING" id="34508.A0A4U5ND00"/>
<dbReference type="EMBL" id="AZBU02000004">
    <property type="protein sequence ID" value="TKR80817.1"/>
    <property type="molecule type" value="Genomic_DNA"/>
</dbReference>
<dbReference type="OrthoDB" id="207081at2759"/>
<feature type="compositionally biased region" description="Polar residues" evidence="1">
    <location>
        <begin position="287"/>
        <end position="297"/>
    </location>
</feature>
<dbReference type="PANTHER" id="PTHR14932">
    <property type="entry name" value="RAS GTPASE-RELATED"/>
    <property type="match status" value="1"/>
</dbReference>
<dbReference type="GO" id="GO:0005829">
    <property type="term" value="C:cytosol"/>
    <property type="evidence" value="ECO:0007669"/>
    <property type="project" value="TreeGrafter"/>
</dbReference>
<dbReference type="InterPro" id="IPR040385">
    <property type="entry name" value="RABL6"/>
</dbReference>
<evidence type="ECO:0008006" key="4">
    <source>
        <dbReference type="Google" id="ProtNLM"/>
    </source>
</evidence>
<dbReference type="Pfam" id="PF00071">
    <property type="entry name" value="Ras"/>
    <property type="match status" value="1"/>
</dbReference>
<name>A0A4U5ND00_STECR</name>
<dbReference type="PANTHER" id="PTHR14932:SF1">
    <property type="entry name" value="RAB-LIKE PROTEIN 6"/>
    <property type="match status" value="1"/>
</dbReference>
<dbReference type="Pfam" id="PF08477">
    <property type="entry name" value="Roc"/>
    <property type="match status" value="1"/>
</dbReference>
<evidence type="ECO:0000313" key="3">
    <source>
        <dbReference type="Proteomes" id="UP000298663"/>
    </source>
</evidence>
<feature type="compositionally biased region" description="Basic and acidic residues" evidence="1">
    <location>
        <begin position="451"/>
        <end position="474"/>
    </location>
</feature>
<dbReference type="PROSITE" id="PS51419">
    <property type="entry name" value="RAB"/>
    <property type="match status" value="1"/>
</dbReference>
<gene>
    <name evidence="2" type="ORF">L596_014822</name>
</gene>
<feature type="compositionally biased region" description="Basic and acidic residues" evidence="1">
    <location>
        <begin position="481"/>
        <end position="501"/>
    </location>
</feature>
<dbReference type="Gene3D" id="3.40.50.300">
    <property type="entry name" value="P-loop containing nucleotide triphosphate hydrolases"/>
    <property type="match status" value="1"/>
</dbReference>
<reference evidence="2 3" key="2">
    <citation type="journal article" date="2019" name="G3 (Bethesda)">
        <title>Hybrid Assembly of the Genome of the Entomopathogenic Nematode Steinernema carpocapsae Identifies the X-Chromosome.</title>
        <authorList>
            <person name="Serra L."/>
            <person name="Macchietto M."/>
            <person name="Macias-Munoz A."/>
            <person name="McGill C.J."/>
            <person name="Rodriguez I.M."/>
            <person name="Rodriguez B."/>
            <person name="Murad R."/>
            <person name="Mortazavi A."/>
        </authorList>
    </citation>
    <scope>NUCLEOTIDE SEQUENCE [LARGE SCALE GENOMIC DNA]</scope>
    <source>
        <strain evidence="2 3">ALL</strain>
    </source>
</reference>